<protein>
    <recommendedName>
        <fullName evidence="4">Regulatory protein</fullName>
    </recommendedName>
</protein>
<evidence type="ECO:0000313" key="2">
    <source>
        <dbReference type="EMBL" id="GGO48302.1"/>
    </source>
</evidence>
<feature type="compositionally biased region" description="Basic and acidic residues" evidence="1">
    <location>
        <begin position="14"/>
        <end position="36"/>
    </location>
</feature>
<dbReference type="EMBL" id="BMMP01000006">
    <property type="protein sequence ID" value="GGO48302.1"/>
    <property type="molecule type" value="Genomic_DNA"/>
</dbReference>
<evidence type="ECO:0000313" key="3">
    <source>
        <dbReference type="Proteomes" id="UP000631535"/>
    </source>
</evidence>
<gene>
    <name evidence="2" type="ORF">GCM10012287_22980</name>
</gene>
<evidence type="ECO:0000256" key="1">
    <source>
        <dbReference type="SAM" id="MobiDB-lite"/>
    </source>
</evidence>
<organism evidence="2 3">
    <name type="scientific">Streptomyces daqingensis</name>
    <dbReference type="NCBI Taxonomy" id="1472640"/>
    <lineage>
        <taxon>Bacteria</taxon>
        <taxon>Bacillati</taxon>
        <taxon>Actinomycetota</taxon>
        <taxon>Actinomycetes</taxon>
        <taxon>Kitasatosporales</taxon>
        <taxon>Streptomycetaceae</taxon>
        <taxon>Streptomyces</taxon>
    </lineage>
</organism>
<accession>A0ABQ2M9B7</accession>
<comment type="caution">
    <text evidence="2">The sequence shown here is derived from an EMBL/GenBank/DDBJ whole genome shotgun (WGS) entry which is preliminary data.</text>
</comment>
<dbReference type="RefSeq" id="WP_189036991.1">
    <property type="nucleotide sequence ID" value="NZ_BMMP01000006.1"/>
</dbReference>
<feature type="compositionally biased region" description="Basic and acidic residues" evidence="1">
    <location>
        <begin position="57"/>
        <end position="66"/>
    </location>
</feature>
<feature type="region of interest" description="Disordered" evidence="1">
    <location>
        <begin position="1"/>
        <end position="66"/>
    </location>
</feature>
<dbReference type="InterPro" id="IPR045684">
    <property type="entry name" value="DUF6191"/>
</dbReference>
<proteinExistence type="predicted"/>
<keyword evidence="3" id="KW-1185">Reference proteome</keyword>
<reference evidence="3" key="1">
    <citation type="journal article" date="2019" name="Int. J. Syst. Evol. Microbiol.">
        <title>The Global Catalogue of Microorganisms (GCM) 10K type strain sequencing project: providing services to taxonomists for standard genome sequencing and annotation.</title>
        <authorList>
            <consortium name="The Broad Institute Genomics Platform"/>
            <consortium name="The Broad Institute Genome Sequencing Center for Infectious Disease"/>
            <person name="Wu L."/>
            <person name="Ma J."/>
        </authorList>
    </citation>
    <scope>NUCLEOTIDE SEQUENCE [LARGE SCALE GENOMIC DNA]</scope>
    <source>
        <strain evidence="3">CGMCC 4.7178</strain>
    </source>
</reference>
<dbReference type="Proteomes" id="UP000631535">
    <property type="component" value="Unassembled WGS sequence"/>
</dbReference>
<evidence type="ECO:0008006" key="4">
    <source>
        <dbReference type="Google" id="ProtNLM"/>
    </source>
</evidence>
<sequence length="66" mass="7527">MFNLIEELFSPGRRHTDDERRRQEHTRVEQGSDDPGRGPVDLTSGQVVIRPPGQRPPTEHDENGSH</sequence>
<name>A0ABQ2M9B7_9ACTN</name>
<dbReference type="Pfam" id="PF19690">
    <property type="entry name" value="DUF6191"/>
    <property type="match status" value="1"/>
</dbReference>